<dbReference type="PANTHER" id="PTHR43420:SF12">
    <property type="entry name" value="N-ACETYLTRANSFERASE DOMAIN-CONTAINING PROTEIN"/>
    <property type="match status" value="1"/>
</dbReference>
<name>A0ABP9GPQ7_9ACTN</name>
<dbReference type="SUPFAM" id="SSF55729">
    <property type="entry name" value="Acyl-CoA N-acyltransferases (Nat)"/>
    <property type="match status" value="1"/>
</dbReference>
<dbReference type="PANTHER" id="PTHR43420">
    <property type="entry name" value="ACETYLTRANSFERASE"/>
    <property type="match status" value="1"/>
</dbReference>
<evidence type="ECO:0000313" key="4">
    <source>
        <dbReference type="EMBL" id="GAA4942175.1"/>
    </source>
</evidence>
<proteinExistence type="predicted"/>
<dbReference type="CDD" id="cd04301">
    <property type="entry name" value="NAT_SF"/>
    <property type="match status" value="1"/>
</dbReference>
<dbReference type="InterPro" id="IPR000182">
    <property type="entry name" value="GNAT_dom"/>
</dbReference>
<evidence type="ECO:0000256" key="1">
    <source>
        <dbReference type="ARBA" id="ARBA00022679"/>
    </source>
</evidence>
<organism evidence="4 5">
    <name type="scientific">Streptomonospora halophila</name>
    <dbReference type="NCBI Taxonomy" id="427369"/>
    <lineage>
        <taxon>Bacteria</taxon>
        <taxon>Bacillati</taxon>
        <taxon>Actinomycetota</taxon>
        <taxon>Actinomycetes</taxon>
        <taxon>Streptosporangiales</taxon>
        <taxon>Nocardiopsidaceae</taxon>
        <taxon>Streptomonospora</taxon>
    </lineage>
</organism>
<dbReference type="InterPro" id="IPR016181">
    <property type="entry name" value="Acyl_CoA_acyltransferase"/>
</dbReference>
<accession>A0ABP9GPQ7</accession>
<keyword evidence="2" id="KW-0012">Acyltransferase</keyword>
<sequence>MAEDWPAAEVEIRSGWRLAWSEGVTRRANSAVCLEPGAPVGVVEEFYRARGAAPCVQIWPNDGETDDRLALHGYGVERAAQVMVRDLAERPPQPRRADVTVTSRPDDAWRALWGESGRSPEHVPALHRILERAPAVGYALDRSGAARGCAVLNGEWAGVYAMATRPADRGRGLAGAVLESLLEWAAAKGAACSYLLVEQDNAVAQRVYKRAGFALECAYGYRVGPAEPDGGARRPR</sequence>
<evidence type="ECO:0000259" key="3">
    <source>
        <dbReference type="PROSITE" id="PS51186"/>
    </source>
</evidence>
<dbReference type="InterPro" id="IPR056935">
    <property type="entry name" value="Rv0428c-like_C"/>
</dbReference>
<dbReference type="RefSeq" id="WP_345556753.1">
    <property type="nucleotide sequence ID" value="NZ_BAABIK010000012.1"/>
</dbReference>
<dbReference type="Proteomes" id="UP001499993">
    <property type="component" value="Unassembled WGS sequence"/>
</dbReference>
<feature type="domain" description="N-acetyltransferase" evidence="3">
    <location>
        <begin position="82"/>
        <end position="236"/>
    </location>
</feature>
<dbReference type="Gene3D" id="3.40.630.30">
    <property type="match status" value="1"/>
</dbReference>
<protein>
    <recommendedName>
        <fullName evidence="3">N-acetyltransferase domain-containing protein</fullName>
    </recommendedName>
</protein>
<keyword evidence="5" id="KW-1185">Reference proteome</keyword>
<dbReference type="PROSITE" id="PS51186">
    <property type="entry name" value="GNAT"/>
    <property type="match status" value="1"/>
</dbReference>
<evidence type="ECO:0000256" key="2">
    <source>
        <dbReference type="ARBA" id="ARBA00023315"/>
    </source>
</evidence>
<dbReference type="Pfam" id="PF24553">
    <property type="entry name" value="Rv0428c_C"/>
    <property type="match status" value="1"/>
</dbReference>
<dbReference type="EMBL" id="BAABIK010000012">
    <property type="protein sequence ID" value="GAA4942175.1"/>
    <property type="molecule type" value="Genomic_DNA"/>
</dbReference>
<keyword evidence="1" id="KW-0808">Transferase</keyword>
<comment type="caution">
    <text evidence="4">The sequence shown here is derived from an EMBL/GenBank/DDBJ whole genome shotgun (WGS) entry which is preliminary data.</text>
</comment>
<dbReference type="InterPro" id="IPR050680">
    <property type="entry name" value="YpeA/RimI_acetyltransf"/>
</dbReference>
<gene>
    <name evidence="4" type="ORF">GCM10023224_25670</name>
</gene>
<evidence type="ECO:0000313" key="5">
    <source>
        <dbReference type="Proteomes" id="UP001499993"/>
    </source>
</evidence>
<reference evidence="5" key="1">
    <citation type="journal article" date="2019" name="Int. J. Syst. Evol. Microbiol.">
        <title>The Global Catalogue of Microorganisms (GCM) 10K type strain sequencing project: providing services to taxonomists for standard genome sequencing and annotation.</title>
        <authorList>
            <consortium name="The Broad Institute Genomics Platform"/>
            <consortium name="The Broad Institute Genome Sequencing Center for Infectious Disease"/>
            <person name="Wu L."/>
            <person name="Ma J."/>
        </authorList>
    </citation>
    <scope>NUCLEOTIDE SEQUENCE [LARGE SCALE GENOMIC DNA]</scope>
    <source>
        <strain evidence="5">JCM 18123</strain>
    </source>
</reference>